<accession>A0A0S4J1J6</accession>
<evidence type="ECO:0000313" key="1">
    <source>
        <dbReference type="EMBL" id="CUG80877.1"/>
    </source>
</evidence>
<protein>
    <submittedName>
        <fullName evidence="1">Uncharacterized protein</fullName>
    </submittedName>
</protein>
<gene>
    <name evidence="1" type="ORF">BSAL_86470</name>
</gene>
<feature type="non-terminal residue" evidence="1">
    <location>
        <position position="1"/>
    </location>
</feature>
<dbReference type="EMBL" id="CYKH01001057">
    <property type="protein sequence ID" value="CUG80877.1"/>
    <property type="molecule type" value="Genomic_DNA"/>
</dbReference>
<evidence type="ECO:0000313" key="2">
    <source>
        <dbReference type="Proteomes" id="UP000051952"/>
    </source>
</evidence>
<proteinExistence type="predicted"/>
<name>A0A0S4J1J6_BODSA</name>
<organism evidence="1 2">
    <name type="scientific">Bodo saltans</name>
    <name type="common">Flagellated protozoan</name>
    <dbReference type="NCBI Taxonomy" id="75058"/>
    <lineage>
        <taxon>Eukaryota</taxon>
        <taxon>Discoba</taxon>
        <taxon>Euglenozoa</taxon>
        <taxon>Kinetoplastea</taxon>
        <taxon>Metakinetoplastina</taxon>
        <taxon>Eubodonida</taxon>
        <taxon>Bodonidae</taxon>
        <taxon>Bodo</taxon>
    </lineage>
</organism>
<keyword evidence="2" id="KW-1185">Reference proteome</keyword>
<sequence>SRGRPKFFRCDLMDATCQTKRCLHQQRNTCRRGWALGGLTSSSCDWPRVPPSKRAKKKRLAGRHLSDEALSSSAAQHLQARLGARGFDVAELRLASCATVKACLASMRRVYGTLDLIVVEVPLDSGNQSTWAPQQLLIELIGSSEFLNSKLALGGIVMINGYQPQSISAINTTPDATGPRIAKAIKEPLLAFVADFIMQQLATKTGIHHDPRWAGYTVRNEQVIDRAIDLYSDMTIDSHNSLYLRRGDARHRPRAQPHDHLK</sequence>
<dbReference type="VEuPathDB" id="TriTrypDB:BSAL_86470"/>
<dbReference type="AlphaFoldDB" id="A0A0S4J1J6"/>
<dbReference type="Proteomes" id="UP000051952">
    <property type="component" value="Unassembled WGS sequence"/>
</dbReference>
<reference evidence="2" key="1">
    <citation type="submission" date="2015-09" db="EMBL/GenBank/DDBJ databases">
        <authorList>
            <consortium name="Pathogen Informatics"/>
        </authorList>
    </citation>
    <scope>NUCLEOTIDE SEQUENCE [LARGE SCALE GENOMIC DNA]</scope>
    <source>
        <strain evidence="2">Lake Konstanz</strain>
    </source>
</reference>